<evidence type="ECO:0000256" key="4">
    <source>
        <dbReference type="SAM" id="MobiDB-lite"/>
    </source>
</evidence>
<dbReference type="InterPro" id="IPR029753">
    <property type="entry name" value="D-isomer_DH_CS"/>
</dbReference>
<keyword evidence="8" id="KW-1185">Reference proteome</keyword>
<accession>A0A419W0T5</accession>
<feature type="compositionally biased region" description="Acidic residues" evidence="4">
    <location>
        <begin position="310"/>
        <end position="319"/>
    </location>
</feature>
<dbReference type="InterPro" id="IPR036291">
    <property type="entry name" value="NAD(P)-bd_dom_sf"/>
</dbReference>
<dbReference type="PANTHER" id="PTHR10996">
    <property type="entry name" value="2-HYDROXYACID DEHYDROGENASE-RELATED"/>
    <property type="match status" value="1"/>
</dbReference>
<feature type="region of interest" description="Disordered" evidence="4">
    <location>
        <begin position="310"/>
        <end position="332"/>
    </location>
</feature>
<dbReference type="InterPro" id="IPR006140">
    <property type="entry name" value="D-isomer_DH_NAD-bd"/>
</dbReference>
<reference evidence="7 8" key="1">
    <citation type="submission" date="2018-09" db="EMBL/GenBank/DDBJ databases">
        <title>Genomic Encyclopedia of Archaeal and Bacterial Type Strains, Phase II (KMG-II): from individual species to whole genera.</title>
        <authorList>
            <person name="Goeker M."/>
        </authorList>
    </citation>
    <scope>NUCLEOTIDE SEQUENCE [LARGE SCALE GENOMIC DNA]</scope>
    <source>
        <strain evidence="7 8">DSM 13151</strain>
    </source>
</reference>
<dbReference type="CDD" id="cd05300">
    <property type="entry name" value="2-Hacid_dh_1"/>
    <property type="match status" value="1"/>
</dbReference>
<dbReference type="GO" id="GO:0051287">
    <property type="term" value="F:NAD binding"/>
    <property type="evidence" value="ECO:0007669"/>
    <property type="project" value="InterPro"/>
</dbReference>
<feature type="domain" description="D-isomer specific 2-hydroxyacid dehydrogenase catalytic" evidence="5">
    <location>
        <begin position="46"/>
        <end position="307"/>
    </location>
</feature>
<comment type="similarity">
    <text evidence="3">Belongs to the D-isomer specific 2-hydroxyacid dehydrogenase family.</text>
</comment>
<evidence type="ECO:0000259" key="5">
    <source>
        <dbReference type="Pfam" id="PF00389"/>
    </source>
</evidence>
<gene>
    <name evidence="7" type="ORF">ATJ93_3933</name>
</gene>
<evidence type="ECO:0000259" key="6">
    <source>
        <dbReference type="Pfam" id="PF02826"/>
    </source>
</evidence>
<dbReference type="RefSeq" id="WP_120246260.1">
    <property type="nucleotide sequence ID" value="NZ_RAPO01000004.1"/>
</dbReference>
<dbReference type="OrthoDB" id="168224at2157"/>
<dbReference type="AlphaFoldDB" id="A0A419W0T5"/>
<dbReference type="SUPFAM" id="SSF52283">
    <property type="entry name" value="Formate/glycerate dehydrogenase catalytic domain-like"/>
    <property type="match status" value="1"/>
</dbReference>
<dbReference type="InterPro" id="IPR006139">
    <property type="entry name" value="D-isomer_2_OHA_DH_cat_dom"/>
</dbReference>
<dbReference type="PROSITE" id="PS00671">
    <property type="entry name" value="D_2_HYDROXYACID_DH_3"/>
    <property type="match status" value="1"/>
</dbReference>
<dbReference type="Pfam" id="PF00389">
    <property type="entry name" value="2-Hacid_dh"/>
    <property type="match status" value="1"/>
</dbReference>
<evidence type="ECO:0000313" key="8">
    <source>
        <dbReference type="Proteomes" id="UP000283805"/>
    </source>
</evidence>
<sequence>MSTNPDIVVLREGTEGLSMESYAETLRERLPEHTVALARTPTAERELVPQAQVVTGITIDESLLEAADRLELFACTFAGTDHVPMDALAERGVAVTNAGGIHAPGIAEQTIANMLVFARNLHEGWRRKRNGEWRHFQSHEFTDSTVTIVGLGSIGQEVVKRLEGFEVETIGIRYTPSKGGPTDEVLGFEDADIHAAFSRSDYVVLACPLNDLTRGLVGEDELATLPPNAVLVNAARGGLVDTDALVSALQHNGIRGAALDVTDPEPLPNDHELWDLENCLLTPHTGGHTPKHWDRLADIVATNVAALEADEGDEGEGDALENVVYRPESTDE</sequence>
<evidence type="ECO:0000256" key="2">
    <source>
        <dbReference type="ARBA" id="ARBA00023027"/>
    </source>
</evidence>
<dbReference type="Pfam" id="PF02826">
    <property type="entry name" value="2-Hacid_dh_C"/>
    <property type="match status" value="1"/>
</dbReference>
<dbReference type="Gene3D" id="3.40.50.720">
    <property type="entry name" value="NAD(P)-binding Rossmann-like Domain"/>
    <property type="match status" value="2"/>
</dbReference>
<protein>
    <submittedName>
        <fullName evidence="7">Phosphoglycerate dehydrogenase-like enzyme</fullName>
    </submittedName>
</protein>
<dbReference type="GO" id="GO:0005829">
    <property type="term" value="C:cytosol"/>
    <property type="evidence" value="ECO:0007669"/>
    <property type="project" value="TreeGrafter"/>
</dbReference>
<dbReference type="GO" id="GO:0030267">
    <property type="term" value="F:glyoxylate reductase (NADPH) activity"/>
    <property type="evidence" value="ECO:0007669"/>
    <property type="project" value="TreeGrafter"/>
</dbReference>
<dbReference type="PANTHER" id="PTHR10996:SF178">
    <property type="entry name" value="2-HYDROXYACID DEHYDROGENASE YGL185C-RELATED"/>
    <property type="match status" value="1"/>
</dbReference>
<dbReference type="SUPFAM" id="SSF51735">
    <property type="entry name" value="NAD(P)-binding Rossmann-fold domains"/>
    <property type="match status" value="1"/>
</dbReference>
<keyword evidence="1 3" id="KW-0560">Oxidoreductase</keyword>
<evidence type="ECO:0000256" key="1">
    <source>
        <dbReference type="ARBA" id="ARBA00023002"/>
    </source>
</evidence>
<proteinExistence type="inferred from homology"/>
<evidence type="ECO:0000313" key="7">
    <source>
        <dbReference type="EMBL" id="RKD89107.1"/>
    </source>
</evidence>
<dbReference type="EMBL" id="RAPO01000004">
    <property type="protein sequence ID" value="RKD89107.1"/>
    <property type="molecule type" value="Genomic_DNA"/>
</dbReference>
<dbReference type="Proteomes" id="UP000283805">
    <property type="component" value="Unassembled WGS sequence"/>
</dbReference>
<name>A0A419W0T5_9EURY</name>
<evidence type="ECO:0000256" key="3">
    <source>
        <dbReference type="RuleBase" id="RU003719"/>
    </source>
</evidence>
<dbReference type="InterPro" id="IPR050223">
    <property type="entry name" value="D-isomer_2-hydroxyacid_DH"/>
</dbReference>
<keyword evidence="2" id="KW-0520">NAD</keyword>
<feature type="domain" description="D-isomer specific 2-hydroxyacid dehydrogenase NAD-binding" evidence="6">
    <location>
        <begin position="112"/>
        <end position="286"/>
    </location>
</feature>
<dbReference type="GO" id="GO:0016618">
    <property type="term" value="F:hydroxypyruvate reductase [NAD(P)H] activity"/>
    <property type="evidence" value="ECO:0007669"/>
    <property type="project" value="TreeGrafter"/>
</dbReference>
<organism evidence="7 8">
    <name type="scientific">Halopiger aswanensis</name>
    <dbReference type="NCBI Taxonomy" id="148449"/>
    <lineage>
        <taxon>Archaea</taxon>
        <taxon>Methanobacteriati</taxon>
        <taxon>Methanobacteriota</taxon>
        <taxon>Stenosarchaea group</taxon>
        <taxon>Halobacteria</taxon>
        <taxon>Halobacteriales</taxon>
        <taxon>Natrialbaceae</taxon>
        <taxon>Halopiger</taxon>
    </lineage>
</organism>
<comment type="caution">
    <text evidence="7">The sequence shown here is derived from an EMBL/GenBank/DDBJ whole genome shotgun (WGS) entry which is preliminary data.</text>
</comment>